<evidence type="ECO:0000256" key="2">
    <source>
        <dbReference type="SAM" id="SignalP"/>
    </source>
</evidence>
<dbReference type="PATRIC" id="fig|989403.3.peg.1735"/>
<keyword evidence="1 2" id="KW-0732">Signal</keyword>
<name>A0A165ZQD8_9HYPH</name>
<evidence type="ECO:0000313" key="3">
    <source>
        <dbReference type="EMBL" id="KZL20148.1"/>
    </source>
</evidence>
<dbReference type="Gene3D" id="2.50.20.10">
    <property type="entry name" value="Lipoprotein localisation LolA/LolB/LppX"/>
    <property type="match status" value="1"/>
</dbReference>
<dbReference type="InterPro" id="IPR004564">
    <property type="entry name" value="OM_lipoprot_carrier_LolA-like"/>
</dbReference>
<dbReference type="CDD" id="cd16325">
    <property type="entry name" value="LolA"/>
    <property type="match status" value="1"/>
</dbReference>
<gene>
    <name evidence="3" type="primary">lolA</name>
    <name evidence="3" type="ORF">PsAD2_01635</name>
</gene>
<organism evidence="3 4">
    <name type="scientific">Pseudovibrio axinellae</name>
    <dbReference type="NCBI Taxonomy" id="989403"/>
    <lineage>
        <taxon>Bacteria</taxon>
        <taxon>Pseudomonadati</taxon>
        <taxon>Pseudomonadota</taxon>
        <taxon>Alphaproteobacteria</taxon>
        <taxon>Hyphomicrobiales</taxon>
        <taxon>Stappiaceae</taxon>
        <taxon>Pseudovibrio</taxon>
    </lineage>
</organism>
<dbReference type="Pfam" id="PF03548">
    <property type="entry name" value="LolA"/>
    <property type="match status" value="1"/>
</dbReference>
<dbReference type="PANTHER" id="PTHR35869:SF1">
    <property type="entry name" value="OUTER-MEMBRANE LIPOPROTEIN CARRIER PROTEIN"/>
    <property type="match status" value="1"/>
</dbReference>
<dbReference type="RefSeq" id="WP_068004728.1">
    <property type="nucleotide sequence ID" value="NZ_FOFM01000002.1"/>
</dbReference>
<dbReference type="OrthoDB" id="9800501at2"/>
<dbReference type="InterPro" id="IPR029046">
    <property type="entry name" value="LolA/LolB/LppX"/>
</dbReference>
<evidence type="ECO:0000313" key="4">
    <source>
        <dbReference type="Proteomes" id="UP000076577"/>
    </source>
</evidence>
<sequence>MIAFQAIFFRRIGKSLALAAALCIGSAPLTAENSVAQPTEKPQQVALSNVQAIDSVSRYFNSVRNMHGKFVQFGPTGGRVEGQFFISRPGKVRFYYKKPSTLDIISDGKMVSVKDRKLQTQDIWPLSQTPLRFLLSDKIDLRKDTNVSNVVVEPDLITITIDDKTRFTSGRLTLIFDARNFKLKQWTVRDAQGYDTSVAIYDVVENGKTNPDLFKIDYIANARQKRGNK</sequence>
<dbReference type="AlphaFoldDB" id="A0A165ZQD8"/>
<feature type="chain" id="PRO_5007870165" evidence="2">
    <location>
        <begin position="32"/>
        <end position="229"/>
    </location>
</feature>
<proteinExistence type="predicted"/>
<feature type="signal peptide" evidence="2">
    <location>
        <begin position="1"/>
        <end position="31"/>
    </location>
</feature>
<protein>
    <submittedName>
        <fullName evidence="3">Outer-membrane lipoprotein carrier protein</fullName>
    </submittedName>
</protein>
<dbReference type="Proteomes" id="UP000076577">
    <property type="component" value="Unassembled WGS sequence"/>
</dbReference>
<comment type="caution">
    <text evidence="3">The sequence shown here is derived from an EMBL/GenBank/DDBJ whole genome shotgun (WGS) entry which is preliminary data.</text>
</comment>
<evidence type="ECO:0000256" key="1">
    <source>
        <dbReference type="ARBA" id="ARBA00022729"/>
    </source>
</evidence>
<reference evidence="3 4" key="1">
    <citation type="journal article" date="2016" name="Front. Microbiol.">
        <title>Comparative Genomic Analysis Reveals a Diverse Repertoire of Genes Involved in Prokaryote-Eukaryote Interactions within the Pseudovibrio Genus.</title>
        <authorList>
            <person name="Romano S."/>
            <person name="Fernandez-Guerra A."/>
            <person name="Reen F.J."/>
            <person name="Glockner F.O."/>
            <person name="Crowley S.P."/>
            <person name="O'Sullivan O."/>
            <person name="Cotter P.D."/>
            <person name="Adams C."/>
            <person name="Dobson A.D."/>
            <person name="O'Gara F."/>
        </authorList>
    </citation>
    <scope>NUCLEOTIDE SEQUENCE [LARGE SCALE GENOMIC DNA]</scope>
    <source>
        <strain evidence="3 4">Ad2</strain>
    </source>
</reference>
<accession>A0A165ZQD8</accession>
<dbReference type="PANTHER" id="PTHR35869">
    <property type="entry name" value="OUTER-MEMBRANE LIPOPROTEIN CARRIER PROTEIN"/>
    <property type="match status" value="1"/>
</dbReference>
<keyword evidence="4" id="KW-1185">Reference proteome</keyword>
<dbReference type="STRING" id="989403.SAMN05421798_102202"/>
<dbReference type="SUPFAM" id="SSF89392">
    <property type="entry name" value="Prokaryotic lipoproteins and lipoprotein localization factors"/>
    <property type="match status" value="1"/>
</dbReference>
<keyword evidence="3" id="KW-0449">Lipoprotein</keyword>
<dbReference type="EMBL" id="LMCB01000011">
    <property type="protein sequence ID" value="KZL20148.1"/>
    <property type="molecule type" value="Genomic_DNA"/>
</dbReference>